<organism evidence="1">
    <name type="scientific">Tanacetum cinerariifolium</name>
    <name type="common">Dalmatian daisy</name>
    <name type="synonym">Chrysanthemum cinerariifolium</name>
    <dbReference type="NCBI Taxonomy" id="118510"/>
    <lineage>
        <taxon>Eukaryota</taxon>
        <taxon>Viridiplantae</taxon>
        <taxon>Streptophyta</taxon>
        <taxon>Embryophyta</taxon>
        <taxon>Tracheophyta</taxon>
        <taxon>Spermatophyta</taxon>
        <taxon>Magnoliopsida</taxon>
        <taxon>eudicotyledons</taxon>
        <taxon>Gunneridae</taxon>
        <taxon>Pentapetalae</taxon>
        <taxon>asterids</taxon>
        <taxon>campanulids</taxon>
        <taxon>Asterales</taxon>
        <taxon>Asteraceae</taxon>
        <taxon>Asteroideae</taxon>
        <taxon>Anthemideae</taxon>
        <taxon>Anthemidinae</taxon>
        <taxon>Tanacetum</taxon>
    </lineage>
</organism>
<name>A0A699V836_TANCI</name>
<feature type="non-terminal residue" evidence="1">
    <location>
        <position position="116"/>
    </location>
</feature>
<proteinExistence type="predicted"/>
<comment type="caution">
    <text evidence="1">The sequence shown here is derived from an EMBL/GenBank/DDBJ whole genome shotgun (WGS) entry which is preliminary data.</text>
</comment>
<gene>
    <name evidence="1" type="ORF">Tci_903206</name>
</gene>
<dbReference type="EMBL" id="BKCJ011411978">
    <property type="protein sequence ID" value="GFD31237.1"/>
    <property type="molecule type" value="Genomic_DNA"/>
</dbReference>
<feature type="non-terminal residue" evidence="1">
    <location>
        <position position="1"/>
    </location>
</feature>
<reference evidence="1" key="1">
    <citation type="journal article" date="2019" name="Sci. Rep.">
        <title>Draft genome of Tanacetum cinerariifolium, the natural source of mosquito coil.</title>
        <authorList>
            <person name="Yamashiro T."/>
            <person name="Shiraishi A."/>
            <person name="Satake H."/>
            <person name="Nakayama K."/>
        </authorList>
    </citation>
    <scope>NUCLEOTIDE SEQUENCE</scope>
</reference>
<sequence>VLKDAKDVAAVAKNGQVADVEDNTNIQGRTAESQAQIYKINFEHVNKVLNKGKGILVEKPKPLKKQAQIEQDEKYTRELEAKLNRTIDWDEVINHVNKKAKEDNAVKRYQAIKRKP</sequence>
<evidence type="ECO:0000313" key="1">
    <source>
        <dbReference type="EMBL" id="GFD31237.1"/>
    </source>
</evidence>
<protein>
    <submittedName>
        <fullName evidence="1">Uncharacterized protein</fullName>
    </submittedName>
</protein>
<accession>A0A699V836</accession>
<dbReference type="AlphaFoldDB" id="A0A699V836"/>